<dbReference type="Proteomes" id="UP000007963">
    <property type="component" value="Unassembled WGS sequence"/>
</dbReference>
<dbReference type="InterPro" id="IPR050416">
    <property type="entry name" value="FAD-linked_Oxidoreductase"/>
</dbReference>
<dbReference type="Gene3D" id="3.30.465.10">
    <property type="match status" value="2"/>
</dbReference>
<evidence type="ECO:0000256" key="1">
    <source>
        <dbReference type="ARBA" id="ARBA00001974"/>
    </source>
</evidence>
<keyword evidence="4" id="KW-0274">FAD</keyword>
<evidence type="ECO:0000313" key="9">
    <source>
        <dbReference type="Proteomes" id="UP000007963"/>
    </source>
</evidence>
<dbReference type="EMBL" id="CH476595">
    <property type="protein sequence ID" value="EAU38028.1"/>
    <property type="molecule type" value="Genomic_DNA"/>
</dbReference>
<dbReference type="InterPro" id="IPR016166">
    <property type="entry name" value="FAD-bd_PCMH"/>
</dbReference>
<feature type="signal peptide" evidence="6">
    <location>
        <begin position="1"/>
        <end position="20"/>
    </location>
</feature>
<evidence type="ECO:0000256" key="3">
    <source>
        <dbReference type="ARBA" id="ARBA00022630"/>
    </source>
</evidence>
<dbReference type="AlphaFoldDB" id="Q0CYG3"/>
<dbReference type="OrthoDB" id="9983560at2759"/>
<dbReference type="PANTHER" id="PTHR42973:SF39">
    <property type="entry name" value="FAD-BINDING PCMH-TYPE DOMAIN-CONTAINING PROTEIN"/>
    <property type="match status" value="1"/>
</dbReference>
<gene>
    <name evidence="8" type="ORF">ATEG_01271</name>
</gene>
<keyword evidence="5" id="KW-0560">Oxidoreductase</keyword>
<dbReference type="RefSeq" id="XP_001208636.1">
    <property type="nucleotide sequence ID" value="XM_001208636.1"/>
</dbReference>
<keyword evidence="6" id="KW-0732">Signal</keyword>
<reference evidence="9" key="1">
    <citation type="submission" date="2005-09" db="EMBL/GenBank/DDBJ databases">
        <title>Annotation of the Aspergillus terreus NIH2624 genome.</title>
        <authorList>
            <person name="Birren B.W."/>
            <person name="Lander E.S."/>
            <person name="Galagan J.E."/>
            <person name="Nusbaum C."/>
            <person name="Devon K."/>
            <person name="Henn M."/>
            <person name="Ma L.-J."/>
            <person name="Jaffe D.B."/>
            <person name="Butler J."/>
            <person name="Alvarez P."/>
            <person name="Gnerre S."/>
            <person name="Grabherr M."/>
            <person name="Kleber M."/>
            <person name="Mauceli E.W."/>
            <person name="Brockman W."/>
            <person name="Rounsley S."/>
            <person name="Young S.K."/>
            <person name="LaButti K."/>
            <person name="Pushparaj V."/>
            <person name="DeCaprio D."/>
            <person name="Crawford M."/>
            <person name="Koehrsen M."/>
            <person name="Engels R."/>
            <person name="Montgomery P."/>
            <person name="Pearson M."/>
            <person name="Howarth C."/>
            <person name="Larson L."/>
            <person name="Luoma S."/>
            <person name="White J."/>
            <person name="Alvarado L."/>
            <person name="Kodira C.D."/>
            <person name="Zeng Q."/>
            <person name="Oleary S."/>
            <person name="Yandava C."/>
            <person name="Denning D.W."/>
            <person name="Nierman W.C."/>
            <person name="Milne T."/>
            <person name="Madden K."/>
        </authorList>
    </citation>
    <scope>NUCLEOTIDE SEQUENCE [LARGE SCALE GENOMIC DNA]</scope>
    <source>
        <strain evidence="9">NIH 2624 / FGSC A1156</strain>
    </source>
</reference>
<dbReference type="InterPro" id="IPR036318">
    <property type="entry name" value="FAD-bd_PCMH-like_sf"/>
</dbReference>
<evidence type="ECO:0000256" key="2">
    <source>
        <dbReference type="ARBA" id="ARBA00005466"/>
    </source>
</evidence>
<dbReference type="PROSITE" id="PS51387">
    <property type="entry name" value="FAD_PCMH"/>
    <property type="match status" value="1"/>
</dbReference>
<dbReference type="Pfam" id="PF01565">
    <property type="entry name" value="FAD_binding_4"/>
    <property type="match status" value="1"/>
</dbReference>
<dbReference type="GO" id="GO:0016491">
    <property type="term" value="F:oxidoreductase activity"/>
    <property type="evidence" value="ECO:0007669"/>
    <property type="project" value="UniProtKB-KW"/>
</dbReference>
<feature type="chain" id="PRO_5004170784" description="FAD-binding PCMH-type domain-containing protein" evidence="6">
    <location>
        <begin position="21"/>
        <end position="570"/>
    </location>
</feature>
<dbReference type="GO" id="GO:0071949">
    <property type="term" value="F:FAD binding"/>
    <property type="evidence" value="ECO:0007669"/>
    <property type="project" value="InterPro"/>
</dbReference>
<dbReference type="PANTHER" id="PTHR42973">
    <property type="entry name" value="BINDING OXIDOREDUCTASE, PUTATIVE (AFU_ORTHOLOGUE AFUA_1G17690)-RELATED"/>
    <property type="match status" value="1"/>
</dbReference>
<organism evidence="8 9">
    <name type="scientific">Aspergillus terreus (strain NIH 2624 / FGSC A1156)</name>
    <dbReference type="NCBI Taxonomy" id="341663"/>
    <lineage>
        <taxon>Eukaryota</taxon>
        <taxon>Fungi</taxon>
        <taxon>Dikarya</taxon>
        <taxon>Ascomycota</taxon>
        <taxon>Pezizomycotina</taxon>
        <taxon>Eurotiomycetes</taxon>
        <taxon>Eurotiomycetidae</taxon>
        <taxon>Eurotiales</taxon>
        <taxon>Aspergillaceae</taxon>
        <taxon>Aspergillus</taxon>
        <taxon>Aspergillus subgen. Circumdati</taxon>
    </lineage>
</organism>
<dbReference type="eggNOG" id="ENOG502QQWK">
    <property type="taxonomic scope" value="Eukaryota"/>
</dbReference>
<evidence type="ECO:0000259" key="7">
    <source>
        <dbReference type="PROSITE" id="PS51387"/>
    </source>
</evidence>
<dbReference type="GeneID" id="4315640"/>
<dbReference type="InterPro" id="IPR012951">
    <property type="entry name" value="BBE"/>
</dbReference>
<name>Q0CYG3_ASPTN</name>
<dbReference type="SUPFAM" id="SSF56176">
    <property type="entry name" value="FAD-binding/transporter-associated domain-like"/>
    <property type="match status" value="1"/>
</dbReference>
<dbReference type="STRING" id="341663.Q0CYG3"/>
<evidence type="ECO:0000256" key="5">
    <source>
        <dbReference type="ARBA" id="ARBA00023002"/>
    </source>
</evidence>
<evidence type="ECO:0000256" key="4">
    <source>
        <dbReference type="ARBA" id="ARBA00022827"/>
    </source>
</evidence>
<proteinExistence type="inferred from homology"/>
<comment type="cofactor">
    <cofactor evidence="1">
        <name>FAD</name>
        <dbReference type="ChEBI" id="CHEBI:57692"/>
    </cofactor>
</comment>
<dbReference type="VEuPathDB" id="FungiDB:ATEG_01271"/>
<dbReference type="Pfam" id="PF08031">
    <property type="entry name" value="BBE"/>
    <property type="match status" value="1"/>
</dbReference>
<evidence type="ECO:0000256" key="6">
    <source>
        <dbReference type="SAM" id="SignalP"/>
    </source>
</evidence>
<dbReference type="InterPro" id="IPR016169">
    <property type="entry name" value="FAD-bd_PCMH_sub2"/>
</dbReference>
<dbReference type="HOGENOM" id="CLU_018354_4_2_1"/>
<evidence type="ECO:0000313" key="8">
    <source>
        <dbReference type="EMBL" id="EAU38028.1"/>
    </source>
</evidence>
<dbReference type="OMA" id="VNRYQFG"/>
<comment type="similarity">
    <text evidence="2">Belongs to the oxygen-dependent FAD-linked oxidoreductase family.</text>
</comment>
<dbReference type="InterPro" id="IPR006094">
    <property type="entry name" value="Oxid_FAD_bind_N"/>
</dbReference>
<keyword evidence="3" id="KW-0285">Flavoprotein</keyword>
<accession>Q0CYG3</accession>
<protein>
    <recommendedName>
        <fullName evidence="7">FAD-binding PCMH-type domain-containing protein</fullName>
    </recommendedName>
</protein>
<feature type="domain" description="FAD-binding PCMH-type" evidence="7">
    <location>
        <begin position="111"/>
        <end position="289"/>
    </location>
</feature>
<sequence>MKASWAIAATVAALPLGALSTTCHCLPGDACWPSSARWNALNTTVGGRLVATVPIGTPCHDPTYDEAACKSLQNDWYLPQTHFVSSSSVMQSYWANQSCDPFTSQSSPCRLGNYVSYAVDVRSTDDVVAAIKFAKSNNLRFVIRNTGHDYMGRSTGAGALSVWTHNLNAVEYQDWSDATYSGPAYKLGSGVMGYQVLDALQGTGHVLVGGECPTVGLAGGYTQGGGHSALSTAFGLGADQTLSFEVVTAAGAVVTASRTENTDLYWALSGGGAGNYGVVTSVTVKAHPDAPVAGAALRFTTANITTDVFFDAVARFHTLLPAMVDAGTTVIYQMTAFRLHHQPADGLQQVHDGRQDHLRPFLRALGRTSPSPTPSPYSRLRLYYGHYEKVHEPAALRVTSRSAQFNYGGRLLPRATLDANAAGLAAALRHITDAGLIAVGVGMNVSAANDVPNAVFAPLRNAAVTMQIGSFWNETAPWSDMVADQWAITDDYVPALEAVTPGSGAYQNEANFRQPNWQETFFGENYDKLLRVKEKWDPDHFFYVFKGVGSEYWSVAESGRMCKSSASCKA</sequence>